<proteinExistence type="predicted"/>
<evidence type="ECO:0000256" key="1">
    <source>
        <dbReference type="SAM" id="SignalP"/>
    </source>
</evidence>
<evidence type="ECO:0000313" key="2">
    <source>
        <dbReference type="EMBL" id="AKQ46990.1"/>
    </source>
</evidence>
<keyword evidence="1" id="KW-0732">Signal</keyword>
<organism evidence="2 3">
    <name type="scientific">Rufibacter radiotolerans</name>
    <dbReference type="NCBI Taxonomy" id="1379910"/>
    <lineage>
        <taxon>Bacteria</taxon>
        <taxon>Pseudomonadati</taxon>
        <taxon>Bacteroidota</taxon>
        <taxon>Cytophagia</taxon>
        <taxon>Cytophagales</taxon>
        <taxon>Hymenobacteraceae</taxon>
        <taxon>Rufibacter</taxon>
    </lineage>
</organism>
<dbReference type="RefSeq" id="WP_048922042.1">
    <property type="nucleotide sequence ID" value="NZ_CP010777.1"/>
</dbReference>
<reference evidence="2 3" key="1">
    <citation type="submission" date="2015-01" db="EMBL/GenBank/DDBJ databases">
        <title>Rufibacter sp./DG31D/ whole genome sequencing.</title>
        <authorList>
            <person name="Kim M.K."/>
            <person name="Srinivasan S."/>
            <person name="Lee J.-J."/>
        </authorList>
    </citation>
    <scope>NUCLEOTIDE SEQUENCE [LARGE SCALE GENOMIC DNA]</scope>
    <source>
        <strain evidence="2 3">DG31D</strain>
    </source>
</reference>
<feature type="chain" id="PRO_5005211898" description="Outer membrane protein beta-barrel domain-containing protein" evidence="1">
    <location>
        <begin position="20"/>
        <end position="130"/>
    </location>
</feature>
<evidence type="ECO:0008006" key="4">
    <source>
        <dbReference type="Google" id="ProtNLM"/>
    </source>
</evidence>
<protein>
    <recommendedName>
        <fullName evidence="4">Outer membrane protein beta-barrel domain-containing protein</fullName>
    </recommendedName>
</protein>
<name>A0A0H4VMA6_9BACT</name>
<dbReference type="PATRIC" id="fig|1379910.4.peg.3757"/>
<gene>
    <name evidence="2" type="ORF">TH63_17235</name>
</gene>
<dbReference type="EMBL" id="CP010777">
    <property type="protein sequence ID" value="AKQ46990.1"/>
    <property type="molecule type" value="Genomic_DNA"/>
</dbReference>
<feature type="signal peptide" evidence="1">
    <location>
        <begin position="1"/>
        <end position="19"/>
    </location>
</feature>
<dbReference type="AlphaFoldDB" id="A0A0H4VMA6"/>
<sequence>MKKFLLLLGLCSAPSFLFAQDFGKTLVTGSISFSTEKHSISIGNLQEQKRNSFSIRPKVGFFVGPAIAVGISAGYTRDYYSDLNSNNYYYQGVGYNIPTEWTGNYYSAGPFVRIYTSLTPKFAFYGHGEA</sequence>
<dbReference type="Proteomes" id="UP000036458">
    <property type="component" value="Chromosome"/>
</dbReference>
<keyword evidence="3" id="KW-1185">Reference proteome</keyword>
<dbReference type="KEGG" id="ruf:TH63_17235"/>
<evidence type="ECO:0000313" key="3">
    <source>
        <dbReference type="Proteomes" id="UP000036458"/>
    </source>
</evidence>
<accession>A0A0H4VMA6</accession>